<dbReference type="KEGG" id="dzi:111293180"/>
<reference evidence="2" key="1">
    <citation type="submission" date="2025-08" db="UniProtKB">
        <authorList>
            <consortium name="RefSeq"/>
        </authorList>
    </citation>
    <scope>IDENTIFICATION</scope>
    <source>
        <tissue evidence="2">Fruit stalk</tissue>
    </source>
</reference>
<evidence type="ECO:0000313" key="2">
    <source>
        <dbReference type="RefSeq" id="XP_022741690.1"/>
    </source>
</evidence>
<keyword evidence="1" id="KW-1185">Reference proteome</keyword>
<accession>A0A6P5YN26</accession>
<dbReference type="Pfam" id="PF09713">
    <property type="entry name" value="A_thal_3526"/>
    <property type="match status" value="1"/>
</dbReference>
<gene>
    <name evidence="2" type="primary">LOC111293180</name>
</gene>
<proteinExistence type="predicted"/>
<organism evidence="1 2">
    <name type="scientific">Durio zibethinus</name>
    <name type="common">Durian</name>
    <dbReference type="NCBI Taxonomy" id="66656"/>
    <lineage>
        <taxon>Eukaryota</taxon>
        <taxon>Viridiplantae</taxon>
        <taxon>Streptophyta</taxon>
        <taxon>Embryophyta</taxon>
        <taxon>Tracheophyta</taxon>
        <taxon>Spermatophyta</taxon>
        <taxon>Magnoliopsida</taxon>
        <taxon>eudicotyledons</taxon>
        <taxon>Gunneridae</taxon>
        <taxon>Pentapetalae</taxon>
        <taxon>rosids</taxon>
        <taxon>malvids</taxon>
        <taxon>Malvales</taxon>
        <taxon>Malvaceae</taxon>
        <taxon>Helicteroideae</taxon>
        <taxon>Durio</taxon>
    </lineage>
</organism>
<protein>
    <submittedName>
        <fullName evidence="2">Uncharacterized protein LOC111293180</fullName>
    </submittedName>
</protein>
<dbReference type="AlphaFoldDB" id="A0A6P5YN26"/>
<dbReference type="Proteomes" id="UP000515121">
    <property type="component" value="Unplaced"/>
</dbReference>
<dbReference type="RefSeq" id="XP_022741690.1">
    <property type="nucleotide sequence ID" value="XM_022885955.1"/>
</dbReference>
<name>A0A6P5YN26_DURZI</name>
<dbReference type="OrthoDB" id="765837at2759"/>
<dbReference type="GeneID" id="111293180"/>
<sequence length="112" mass="13017">MIERCLVFHMSRDDCVKALAKHAKIEPIITLTVWKELLKENEAFFQAYFQAISARQFSCKGNKTLHADDQFGKTKVILKNSKTNGFCKILYPSYKGNEFPIKFSILLWLKLK</sequence>
<dbReference type="InterPro" id="IPR006476">
    <property type="entry name" value="CHP01589_pln"/>
</dbReference>
<dbReference type="PANTHER" id="PTHR31871">
    <property type="entry name" value="OS02G0137100 PROTEIN"/>
    <property type="match status" value="1"/>
</dbReference>
<evidence type="ECO:0000313" key="1">
    <source>
        <dbReference type="Proteomes" id="UP000515121"/>
    </source>
</evidence>
<dbReference type="PANTHER" id="PTHR31871:SF5">
    <property type="entry name" value="TRANSMEMBRANE PROTEIN"/>
    <property type="match status" value="1"/>
</dbReference>
<dbReference type="NCBIfam" id="TIGR01589">
    <property type="entry name" value="A_thal_3526"/>
    <property type="match status" value="1"/>
</dbReference>